<evidence type="ECO:0000256" key="5">
    <source>
        <dbReference type="ARBA" id="ARBA00022692"/>
    </source>
</evidence>
<feature type="transmembrane region" description="Helical" evidence="9">
    <location>
        <begin position="35"/>
        <end position="54"/>
    </location>
</feature>
<keyword evidence="7 9" id="KW-0472">Membrane</keyword>
<keyword evidence="5 9" id="KW-0812">Transmembrane</keyword>
<feature type="transmembrane region" description="Helical" evidence="9">
    <location>
        <begin position="96"/>
        <end position="113"/>
    </location>
</feature>
<feature type="transmembrane region" description="Helical" evidence="9">
    <location>
        <begin position="12"/>
        <end position="30"/>
    </location>
</feature>
<feature type="transmembrane region" description="Helical" evidence="9">
    <location>
        <begin position="354"/>
        <end position="373"/>
    </location>
</feature>
<keyword evidence="6 9" id="KW-1133">Transmembrane helix</keyword>
<comment type="subcellular location">
    <subcellularLocation>
        <location evidence="1">Cell inner membrane</location>
        <topology evidence="1">Multi-pass membrane protein</topology>
    </subcellularLocation>
</comment>
<evidence type="ECO:0000256" key="7">
    <source>
        <dbReference type="ARBA" id="ARBA00023136"/>
    </source>
</evidence>
<feature type="transmembrane region" description="Helical" evidence="9">
    <location>
        <begin position="227"/>
        <end position="247"/>
    </location>
</feature>
<dbReference type="PANTHER" id="PTHR30574">
    <property type="entry name" value="INNER MEMBRANE PROTEIN YEDE"/>
    <property type="match status" value="1"/>
</dbReference>
<feature type="transmembrane region" description="Helical" evidence="9">
    <location>
        <begin position="196"/>
        <end position="215"/>
    </location>
</feature>
<accession>A0A9E4N0M5</accession>
<evidence type="ECO:0000256" key="9">
    <source>
        <dbReference type="SAM" id="Phobius"/>
    </source>
</evidence>
<evidence type="ECO:0000256" key="4">
    <source>
        <dbReference type="ARBA" id="ARBA00022519"/>
    </source>
</evidence>
<dbReference type="AlphaFoldDB" id="A0A9E4N0M5"/>
<comment type="similarity">
    <text evidence="8">Belongs to the TsuA/YedE (TC 9.B.102) family.</text>
</comment>
<dbReference type="EMBL" id="JAEPDI010000003">
    <property type="protein sequence ID" value="MCG7938704.1"/>
    <property type="molecule type" value="Genomic_DNA"/>
</dbReference>
<evidence type="ECO:0000256" key="3">
    <source>
        <dbReference type="ARBA" id="ARBA00022475"/>
    </source>
</evidence>
<organism evidence="10 11">
    <name type="scientific">Candidatus Thiodiazotropha lotti</name>
    <dbReference type="NCBI Taxonomy" id="2792787"/>
    <lineage>
        <taxon>Bacteria</taxon>
        <taxon>Pseudomonadati</taxon>
        <taxon>Pseudomonadota</taxon>
        <taxon>Gammaproteobacteria</taxon>
        <taxon>Chromatiales</taxon>
        <taxon>Sedimenticolaceae</taxon>
        <taxon>Candidatus Thiodiazotropha</taxon>
    </lineage>
</organism>
<evidence type="ECO:0000256" key="6">
    <source>
        <dbReference type="ARBA" id="ARBA00022989"/>
    </source>
</evidence>
<dbReference type="GO" id="GO:0005886">
    <property type="term" value="C:plasma membrane"/>
    <property type="evidence" value="ECO:0007669"/>
    <property type="project" value="UniProtKB-SubCell"/>
</dbReference>
<feature type="transmembrane region" description="Helical" evidence="9">
    <location>
        <begin position="410"/>
        <end position="429"/>
    </location>
</feature>
<keyword evidence="3" id="KW-1003">Cell membrane</keyword>
<feature type="transmembrane region" description="Helical" evidence="9">
    <location>
        <begin position="66"/>
        <end position="84"/>
    </location>
</feature>
<evidence type="ECO:0000313" key="11">
    <source>
        <dbReference type="Proteomes" id="UP000886687"/>
    </source>
</evidence>
<evidence type="ECO:0000256" key="8">
    <source>
        <dbReference type="ARBA" id="ARBA00035655"/>
    </source>
</evidence>
<dbReference type="Pfam" id="PF04143">
    <property type="entry name" value="Sulf_transp"/>
    <property type="match status" value="2"/>
</dbReference>
<feature type="transmembrane region" description="Helical" evidence="9">
    <location>
        <begin position="133"/>
        <end position="153"/>
    </location>
</feature>
<feature type="transmembrane region" description="Helical" evidence="9">
    <location>
        <begin position="291"/>
        <end position="310"/>
    </location>
</feature>
<proteinExistence type="inferred from homology"/>
<evidence type="ECO:0000256" key="1">
    <source>
        <dbReference type="ARBA" id="ARBA00004429"/>
    </source>
</evidence>
<evidence type="ECO:0000256" key="2">
    <source>
        <dbReference type="ARBA" id="ARBA00022448"/>
    </source>
</evidence>
<dbReference type="PANTHER" id="PTHR30574:SF1">
    <property type="entry name" value="SULPHUR TRANSPORT DOMAIN-CONTAINING PROTEIN"/>
    <property type="match status" value="1"/>
</dbReference>
<evidence type="ECO:0000313" key="10">
    <source>
        <dbReference type="EMBL" id="MCG7938704.1"/>
    </source>
</evidence>
<name>A0A9E4N0M5_9GAMM</name>
<reference evidence="10" key="1">
    <citation type="journal article" date="2021" name="Proc. Natl. Acad. Sci. U.S.A.">
        <title>Global biogeography of chemosynthetic symbionts reveals both localized and globally distributed symbiont groups. .</title>
        <authorList>
            <person name="Osvatic J.T."/>
            <person name="Wilkins L.G.E."/>
            <person name="Leibrecht L."/>
            <person name="Leray M."/>
            <person name="Zauner S."/>
            <person name="Polzin J."/>
            <person name="Camacho Y."/>
            <person name="Gros O."/>
            <person name="van Gils J.A."/>
            <person name="Eisen J.A."/>
            <person name="Petersen J.M."/>
            <person name="Yuen B."/>
        </authorList>
    </citation>
    <scope>NUCLEOTIDE SEQUENCE</scope>
    <source>
        <strain evidence="10">MAGL173</strain>
    </source>
</reference>
<protein>
    <submittedName>
        <fullName evidence="10">YeeE/YedE family protein</fullName>
    </submittedName>
</protein>
<sequence length="455" mass="50281">MQLLKTLWQKQWPFWLGGLFVGLAEIIFYYHYDMFIVVTTGLAQMFAVAEVNLFGVDWVARVYEPGIYWFIVFAIVGARMAGIAEKDHRDWVHYDGGMLALAFIGGFLFSFGTRIAGGCTTHHFLGGIPSMSIASWVVLLSGIPFAFLAFKLVTGLGKGGYLRHQETWCVSCEQDGAEHNHNPGYKPGYKPWKNPLHLGLTCLLLGFLLVPLYYGLTSDIAGSISQIGWGELAWLAAPGLLLGFGIAKTGFGTECSAMAPESAFTSHDFYRKNGVPDCTYRMFRGMLPLQGLMVSIVILNLFIVYSWIWGEGTIPNASGDEGLYWGHILGGPLLAMGAVLMIGCEVRTYARLGLGYSTALAALPGFYLGYLPYTLYQETIDEVVFGEGLTEYITFAEWASDTFGASEQTWAFVYSGLMIAILLWTFAAARRFLRLRARELLVRNTDQLVYAPGGS</sequence>
<dbReference type="Proteomes" id="UP000886687">
    <property type="component" value="Unassembled WGS sequence"/>
</dbReference>
<comment type="caution">
    <text evidence="10">The sequence shown here is derived from an EMBL/GenBank/DDBJ whole genome shotgun (WGS) entry which is preliminary data.</text>
</comment>
<dbReference type="InterPro" id="IPR007272">
    <property type="entry name" value="Sulf_transp_TsuA/YedE"/>
</dbReference>
<gene>
    <name evidence="10" type="ORF">JAZ04_07580</name>
</gene>
<keyword evidence="2" id="KW-0813">Transport</keyword>
<keyword evidence="4" id="KW-0997">Cell inner membrane</keyword>
<feature type="transmembrane region" description="Helical" evidence="9">
    <location>
        <begin position="322"/>
        <end position="342"/>
    </location>
</feature>